<protein>
    <recommendedName>
        <fullName evidence="4">DUF1573 domain-containing protein</fullName>
    </recommendedName>
</protein>
<evidence type="ECO:0000313" key="3">
    <source>
        <dbReference type="Proteomes" id="UP001238179"/>
    </source>
</evidence>
<keyword evidence="3" id="KW-1185">Reference proteome</keyword>
<reference evidence="3" key="1">
    <citation type="journal article" date="2023" name="Int. J. Syst. Evol. Microbiol.">
        <title>Mesoterricola silvestris gen. nov., sp. nov., Mesoterricola sediminis sp. nov., Geothrix oryzae sp. nov., Geothrix edaphica sp. nov., Geothrix rubra sp. nov., and Geothrix limicola sp. nov., six novel members of Acidobacteriota isolated from soils.</title>
        <authorList>
            <person name="Itoh H."/>
            <person name="Sugisawa Y."/>
            <person name="Mise K."/>
            <person name="Xu Z."/>
            <person name="Kuniyasu M."/>
            <person name="Ushijima N."/>
            <person name="Kawano K."/>
            <person name="Kobayashi E."/>
            <person name="Shiratori Y."/>
            <person name="Masuda Y."/>
            <person name="Senoo K."/>
        </authorList>
    </citation>
    <scope>NUCLEOTIDE SEQUENCE [LARGE SCALE GENOMIC DNA]</scope>
    <source>
        <strain evidence="3">W79</strain>
    </source>
</reference>
<dbReference type="Pfam" id="PF07610">
    <property type="entry name" value="DUF1573"/>
    <property type="match status" value="1"/>
</dbReference>
<dbReference type="PANTHER" id="PTHR37833:SF1">
    <property type="entry name" value="SIGNAL PEPTIDE PROTEIN"/>
    <property type="match status" value="1"/>
</dbReference>
<evidence type="ECO:0008006" key="4">
    <source>
        <dbReference type="Google" id="ProtNLM"/>
    </source>
</evidence>
<feature type="signal peptide" evidence="1">
    <location>
        <begin position="1"/>
        <end position="18"/>
    </location>
</feature>
<dbReference type="Gene3D" id="2.60.40.10">
    <property type="entry name" value="Immunoglobulins"/>
    <property type="match status" value="1"/>
</dbReference>
<dbReference type="InterPro" id="IPR011467">
    <property type="entry name" value="DUF1573"/>
</dbReference>
<dbReference type="KEGG" id="msil:METEAL_41770"/>
<evidence type="ECO:0000256" key="1">
    <source>
        <dbReference type="SAM" id="SignalP"/>
    </source>
</evidence>
<dbReference type="AlphaFoldDB" id="A0AA48HB06"/>
<gene>
    <name evidence="2" type="ORF">METEAL_41770</name>
</gene>
<sequence>MRSILSSLLVPALCMAQAPVISVDQPHFDFGKLYGDAKAVHRFRISNKGNAPLNISRLNPSCGCTSTVIGQWTLNPGQSTEVEATFNPAGFRGTVHKSIQVVSNDPANPTVDLTFEAELLREIMPSTEAVFFQDVLRTSPRKASVRLVSGNGKPVRVTEVKAPGAPYLHGSARAEGNDAWVDILVDGSRIPASRTSGTDAVVVKTDNPRAALINLTVQWELRASVVAEPGRVAWVEPAGRELRSKVVLKQVDGKPFRVLSARTTNPVIRVEGAGKGAASHQDLQVILAANAKAGMYSEKVILTTDSPDQPEVEIRVAASLR</sequence>
<dbReference type="PANTHER" id="PTHR37833">
    <property type="entry name" value="LIPOPROTEIN-RELATED"/>
    <property type="match status" value="1"/>
</dbReference>
<keyword evidence="1" id="KW-0732">Signal</keyword>
<organism evidence="2 3">
    <name type="scientific">Mesoterricola silvestris</name>
    <dbReference type="NCBI Taxonomy" id="2927979"/>
    <lineage>
        <taxon>Bacteria</taxon>
        <taxon>Pseudomonadati</taxon>
        <taxon>Acidobacteriota</taxon>
        <taxon>Holophagae</taxon>
        <taxon>Holophagales</taxon>
        <taxon>Holophagaceae</taxon>
        <taxon>Mesoterricola</taxon>
    </lineage>
</organism>
<proteinExistence type="predicted"/>
<name>A0AA48HB06_9BACT</name>
<dbReference type="EMBL" id="AP027080">
    <property type="protein sequence ID" value="BDU75003.1"/>
    <property type="molecule type" value="Genomic_DNA"/>
</dbReference>
<evidence type="ECO:0000313" key="2">
    <source>
        <dbReference type="EMBL" id="BDU75003.1"/>
    </source>
</evidence>
<accession>A0AA48HB06</accession>
<dbReference type="RefSeq" id="WP_316413685.1">
    <property type="nucleotide sequence ID" value="NZ_AP027080.1"/>
</dbReference>
<dbReference type="Proteomes" id="UP001238179">
    <property type="component" value="Chromosome"/>
</dbReference>
<dbReference type="InterPro" id="IPR013783">
    <property type="entry name" value="Ig-like_fold"/>
</dbReference>
<feature type="chain" id="PRO_5041429668" description="DUF1573 domain-containing protein" evidence="1">
    <location>
        <begin position="19"/>
        <end position="321"/>
    </location>
</feature>